<keyword evidence="5 8" id="KW-0812">Transmembrane</keyword>
<dbReference type="NCBIfam" id="TIGR01726">
    <property type="entry name" value="HEQRo_perm_3TM"/>
    <property type="match status" value="1"/>
</dbReference>
<evidence type="ECO:0000256" key="8">
    <source>
        <dbReference type="RuleBase" id="RU363032"/>
    </source>
</evidence>
<evidence type="ECO:0000313" key="11">
    <source>
        <dbReference type="Proteomes" id="UP000237655"/>
    </source>
</evidence>
<gene>
    <name evidence="10" type="ORF">C6Y53_07150</name>
</gene>
<dbReference type="GO" id="GO:0022857">
    <property type="term" value="F:transmembrane transporter activity"/>
    <property type="evidence" value="ECO:0007669"/>
    <property type="project" value="InterPro"/>
</dbReference>
<sequence>MTDEAIVFKPTPPRPAPSARIGLLAWLRANLFGGWKDTIITLFLLGMLAAVVPRLFDWLVLDATFTGDAGSCRLNDGACWPFVVDKFNVLMMGVYPQDLAWRPAIAAVALIVLAGLTYTNRLRGFAVIAAWSVLPVFALIMIGGAFGMQDVDQSLWGGLMLSVLLALVGVIVSIPLGVILALGRFYGTPVVKSLCVAFIELLRGVPLITILFMASVMMPLFLPPEVVINNLLRIQIGLILFSAAYMAEVVRGGLQAIPPGQTEASLALGVSRTRTIAFVVVPQALRHVLPPLVGRCIALFKDTSLVIIVGLLDFLGMVKNAALDADWLGFQAEAYIFAAFVYWSICYGLSLYGRELERRGPSAHTA</sequence>
<comment type="similarity">
    <text evidence="2">Belongs to the binding-protein-dependent transport system permease family. HisMQ subfamily.</text>
</comment>
<feature type="transmembrane region" description="Helical" evidence="8">
    <location>
        <begin position="125"/>
        <end position="147"/>
    </location>
</feature>
<dbReference type="EMBL" id="CP027665">
    <property type="protein sequence ID" value="AVO39689.1"/>
    <property type="molecule type" value="Genomic_DNA"/>
</dbReference>
<dbReference type="PANTHER" id="PTHR30614">
    <property type="entry name" value="MEMBRANE COMPONENT OF AMINO ACID ABC TRANSPORTER"/>
    <property type="match status" value="1"/>
</dbReference>
<evidence type="ECO:0000256" key="6">
    <source>
        <dbReference type="ARBA" id="ARBA00022989"/>
    </source>
</evidence>
<dbReference type="GO" id="GO:0006865">
    <property type="term" value="P:amino acid transport"/>
    <property type="evidence" value="ECO:0007669"/>
    <property type="project" value="TreeGrafter"/>
</dbReference>
<dbReference type="InterPro" id="IPR035906">
    <property type="entry name" value="MetI-like_sf"/>
</dbReference>
<name>A0A2S0MUX0_9RHOB</name>
<dbReference type="AlphaFoldDB" id="A0A2S0MUX0"/>
<feature type="transmembrane region" description="Helical" evidence="8">
    <location>
        <begin position="38"/>
        <end position="56"/>
    </location>
</feature>
<dbReference type="GO" id="GO:0043190">
    <property type="term" value="C:ATP-binding cassette (ABC) transporter complex"/>
    <property type="evidence" value="ECO:0007669"/>
    <property type="project" value="InterPro"/>
</dbReference>
<dbReference type="Gene3D" id="1.10.3720.10">
    <property type="entry name" value="MetI-like"/>
    <property type="match status" value="1"/>
</dbReference>
<dbReference type="InterPro" id="IPR043429">
    <property type="entry name" value="ArtM/GltK/GlnP/TcyL/YhdX-like"/>
</dbReference>
<keyword evidence="3 8" id="KW-0813">Transport</keyword>
<organism evidence="10 11">
    <name type="scientific">Pukyongiella litopenaei</name>
    <dbReference type="NCBI Taxonomy" id="2605946"/>
    <lineage>
        <taxon>Bacteria</taxon>
        <taxon>Pseudomonadati</taxon>
        <taxon>Pseudomonadota</taxon>
        <taxon>Alphaproteobacteria</taxon>
        <taxon>Rhodobacterales</taxon>
        <taxon>Paracoccaceae</taxon>
        <taxon>Pukyongiella</taxon>
    </lineage>
</organism>
<feature type="transmembrane region" description="Helical" evidence="8">
    <location>
        <begin position="334"/>
        <end position="352"/>
    </location>
</feature>
<dbReference type="Pfam" id="PF00528">
    <property type="entry name" value="BPD_transp_1"/>
    <property type="match status" value="1"/>
</dbReference>
<keyword evidence="4" id="KW-1003">Cell membrane</keyword>
<comment type="subcellular location">
    <subcellularLocation>
        <location evidence="1">Cell inner membrane</location>
        <topology evidence="1">Multi-pass membrane protein</topology>
    </subcellularLocation>
    <subcellularLocation>
        <location evidence="8">Cell membrane</location>
        <topology evidence="8">Multi-pass membrane protein</topology>
    </subcellularLocation>
</comment>
<evidence type="ECO:0000256" key="3">
    <source>
        <dbReference type="ARBA" id="ARBA00022448"/>
    </source>
</evidence>
<protein>
    <submittedName>
        <fullName evidence="10">Amino acid ABC transporter permease</fullName>
    </submittedName>
</protein>
<keyword evidence="11" id="KW-1185">Reference proteome</keyword>
<feature type="domain" description="ABC transmembrane type-1" evidence="9">
    <location>
        <begin position="159"/>
        <end position="353"/>
    </location>
</feature>
<dbReference type="RefSeq" id="WP_106473993.1">
    <property type="nucleotide sequence ID" value="NZ_CP027665.1"/>
</dbReference>
<dbReference type="SUPFAM" id="SSF161098">
    <property type="entry name" value="MetI-like"/>
    <property type="match status" value="1"/>
</dbReference>
<dbReference type="Proteomes" id="UP000237655">
    <property type="component" value="Chromosome"/>
</dbReference>
<evidence type="ECO:0000259" key="9">
    <source>
        <dbReference type="PROSITE" id="PS50928"/>
    </source>
</evidence>
<dbReference type="InterPro" id="IPR010065">
    <property type="entry name" value="AA_ABC_transptr_permease_3TM"/>
</dbReference>
<feature type="transmembrane region" description="Helical" evidence="8">
    <location>
        <begin position="227"/>
        <end position="247"/>
    </location>
</feature>
<evidence type="ECO:0000313" key="10">
    <source>
        <dbReference type="EMBL" id="AVO39689.1"/>
    </source>
</evidence>
<reference evidence="11" key="1">
    <citation type="submission" date="2018-03" db="EMBL/GenBank/DDBJ databases">
        <title>Genomic analysis of the strain SH-1 isolated from shrimp intestine.</title>
        <authorList>
            <person name="Kim Y.-S."/>
            <person name="Kim S.-E."/>
            <person name="Kim K.-H."/>
        </authorList>
    </citation>
    <scope>NUCLEOTIDE SEQUENCE [LARGE SCALE GENOMIC DNA]</scope>
    <source>
        <strain evidence="11">SH-1</strain>
    </source>
</reference>
<keyword evidence="6 8" id="KW-1133">Transmembrane helix</keyword>
<keyword evidence="7 8" id="KW-0472">Membrane</keyword>
<evidence type="ECO:0000256" key="4">
    <source>
        <dbReference type="ARBA" id="ARBA00022475"/>
    </source>
</evidence>
<feature type="transmembrane region" description="Helical" evidence="8">
    <location>
        <begin position="99"/>
        <end position="118"/>
    </location>
</feature>
<feature type="transmembrane region" description="Helical" evidence="8">
    <location>
        <begin position="194"/>
        <end position="221"/>
    </location>
</feature>
<dbReference type="InterPro" id="IPR000515">
    <property type="entry name" value="MetI-like"/>
</dbReference>
<dbReference type="PROSITE" id="PS50928">
    <property type="entry name" value="ABC_TM1"/>
    <property type="match status" value="1"/>
</dbReference>
<dbReference type="CDD" id="cd06261">
    <property type="entry name" value="TM_PBP2"/>
    <property type="match status" value="1"/>
</dbReference>
<proteinExistence type="inferred from homology"/>
<dbReference type="PANTHER" id="PTHR30614:SF41">
    <property type="entry name" value="INNER MEMBRANE AMINO-ACID ABC TRANSPORTER PERMEASE PROTEIN YHDY"/>
    <property type="match status" value="1"/>
</dbReference>
<evidence type="ECO:0000256" key="7">
    <source>
        <dbReference type="ARBA" id="ARBA00023136"/>
    </source>
</evidence>
<feature type="transmembrane region" description="Helical" evidence="8">
    <location>
        <begin position="159"/>
        <end position="182"/>
    </location>
</feature>
<accession>A0A2S0MUX0</accession>
<evidence type="ECO:0000256" key="5">
    <source>
        <dbReference type="ARBA" id="ARBA00022692"/>
    </source>
</evidence>
<evidence type="ECO:0000256" key="1">
    <source>
        <dbReference type="ARBA" id="ARBA00004429"/>
    </source>
</evidence>
<dbReference type="KEGG" id="thas:C6Y53_07150"/>
<evidence type="ECO:0000256" key="2">
    <source>
        <dbReference type="ARBA" id="ARBA00010072"/>
    </source>
</evidence>